<dbReference type="Gene3D" id="2.60.120.330">
    <property type="entry name" value="B-lactam Antibiotic, Isopenicillin N Synthase, Chain"/>
    <property type="match status" value="1"/>
</dbReference>
<proteinExistence type="predicted"/>
<reference evidence="4 5" key="1">
    <citation type="journal article" date="2020" name="Mol. Biol. Evol.">
        <title>Distinct Expression and Methylation Patterns for Genes with Different Fates following a Single Whole-Genome Duplication in Flowering Plants.</title>
        <authorList>
            <person name="Shi T."/>
            <person name="Rahmani R.S."/>
            <person name="Gugger P.F."/>
            <person name="Wang M."/>
            <person name="Li H."/>
            <person name="Zhang Y."/>
            <person name="Li Z."/>
            <person name="Wang Q."/>
            <person name="Van de Peer Y."/>
            <person name="Marchal K."/>
            <person name="Chen J."/>
        </authorList>
    </citation>
    <scope>NUCLEOTIDE SEQUENCE [LARGE SCALE GENOMIC DNA]</scope>
    <source>
        <tissue evidence="4">Leaf</tissue>
    </source>
</reference>
<name>A0A822ZCR7_NELNU</name>
<evidence type="ECO:0000256" key="2">
    <source>
        <dbReference type="ARBA" id="ARBA00023004"/>
    </source>
</evidence>
<keyword evidence="1" id="KW-0479">Metal-binding</keyword>
<dbReference type="Pfam" id="PF14226">
    <property type="entry name" value="DIOX_N"/>
    <property type="match status" value="1"/>
</dbReference>
<sequence>MEVESVQFLSLRGIKELPEKFVHLANERPENTTAIEGVSVPVISLSQTADALVNNVSSACSQWGFFLVTDHCISASLIRRLQDVGEEFFQLPQKAKEGYASDPSSGRFEGYDSWMTPSREQKVEEVTEEYTKEILKVSDEILELLSQGLGLEGKTLKADLGGEAMEYRIKILLPQMPRA</sequence>
<keyword evidence="5" id="KW-1185">Reference proteome</keyword>
<evidence type="ECO:0000313" key="4">
    <source>
        <dbReference type="EMBL" id="DAD39348.1"/>
    </source>
</evidence>
<dbReference type="Proteomes" id="UP000607653">
    <property type="component" value="Unassembled WGS sequence"/>
</dbReference>
<keyword evidence="2" id="KW-0408">Iron</keyword>
<dbReference type="InterPro" id="IPR026992">
    <property type="entry name" value="DIOX_N"/>
</dbReference>
<gene>
    <name evidence="4" type="ORF">HUJ06_013671</name>
</gene>
<comment type="caution">
    <text evidence="4">The sequence shown here is derived from an EMBL/GenBank/DDBJ whole genome shotgun (WGS) entry which is preliminary data.</text>
</comment>
<dbReference type="PANTHER" id="PTHR47990">
    <property type="entry name" value="2-OXOGLUTARATE (2OG) AND FE(II)-DEPENDENT OXYGENASE SUPERFAMILY PROTEIN-RELATED"/>
    <property type="match status" value="1"/>
</dbReference>
<feature type="domain" description="Non-haem dioxygenase N-terminal" evidence="3">
    <location>
        <begin position="40"/>
        <end position="134"/>
    </location>
</feature>
<dbReference type="SUPFAM" id="SSF51197">
    <property type="entry name" value="Clavaminate synthase-like"/>
    <property type="match status" value="1"/>
</dbReference>
<accession>A0A822ZCR7</accession>
<evidence type="ECO:0000313" key="5">
    <source>
        <dbReference type="Proteomes" id="UP000607653"/>
    </source>
</evidence>
<dbReference type="GO" id="GO:0046872">
    <property type="term" value="F:metal ion binding"/>
    <property type="evidence" value="ECO:0007669"/>
    <property type="project" value="UniProtKB-KW"/>
</dbReference>
<evidence type="ECO:0000259" key="3">
    <source>
        <dbReference type="Pfam" id="PF14226"/>
    </source>
</evidence>
<dbReference type="EMBL" id="DUZY01000005">
    <property type="protein sequence ID" value="DAD39348.1"/>
    <property type="molecule type" value="Genomic_DNA"/>
</dbReference>
<evidence type="ECO:0000256" key="1">
    <source>
        <dbReference type="ARBA" id="ARBA00022723"/>
    </source>
</evidence>
<dbReference type="InterPro" id="IPR050231">
    <property type="entry name" value="Iron_ascorbate_oxido_reductase"/>
</dbReference>
<protein>
    <recommendedName>
        <fullName evidence="3">Non-haem dioxygenase N-terminal domain-containing protein</fullName>
    </recommendedName>
</protein>
<dbReference type="InterPro" id="IPR027443">
    <property type="entry name" value="IPNS-like_sf"/>
</dbReference>
<dbReference type="AlphaFoldDB" id="A0A822ZCR7"/>
<organism evidence="4 5">
    <name type="scientific">Nelumbo nucifera</name>
    <name type="common">Sacred lotus</name>
    <dbReference type="NCBI Taxonomy" id="4432"/>
    <lineage>
        <taxon>Eukaryota</taxon>
        <taxon>Viridiplantae</taxon>
        <taxon>Streptophyta</taxon>
        <taxon>Embryophyta</taxon>
        <taxon>Tracheophyta</taxon>
        <taxon>Spermatophyta</taxon>
        <taxon>Magnoliopsida</taxon>
        <taxon>Proteales</taxon>
        <taxon>Nelumbonaceae</taxon>
        <taxon>Nelumbo</taxon>
    </lineage>
</organism>